<dbReference type="PANTHER" id="PTHR31194:SF189">
    <property type="entry name" value="AP2_ERF DOMAIN-CONTAINING PROTEIN"/>
    <property type="match status" value="1"/>
</dbReference>
<evidence type="ECO:0000256" key="2">
    <source>
        <dbReference type="ARBA" id="ARBA00023015"/>
    </source>
</evidence>
<evidence type="ECO:0000256" key="6">
    <source>
        <dbReference type="ARBA" id="ARBA00024343"/>
    </source>
</evidence>
<keyword evidence="4" id="KW-0804">Transcription</keyword>
<dbReference type="SMART" id="SM00380">
    <property type="entry name" value="AP2"/>
    <property type="match status" value="1"/>
</dbReference>
<feature type="compositionally biased region" description="Basic residues" evidence="7">
    <location>
        <begin position="10"/>
        <end position="23"/>
    </location>
</feature>
<name>A0A1L6CAX1_9ROSI</name>
<dbReference type="InterPro" id="IPR001471">
    <property type="entry name" value="AP2/ERF_dom"/>
</dbReference>
<dbReference type="PANTHER" id="PTHR31194">
    <property type="entry name" value="SHN SHINE , DNA BINDING / TRANSCRIPTION FACTOR"/>
    <property type="match status" value="1"/>
</dbReference>
<dbReference type="InterPro" id="IPR050913">
    <property type="entry name" value="AP2/ERF_ERF"/>
</dbReference>
<dbReference type="GO" id="GO:0003677">
    <property type="term" value="F:DNA binding"/>
    <property type="evidence" value="ECO:0007669"/>
    <property type="project" value="UniProtKB-KW"/>
</dbReference>
<dbReference type="GO" id="GO:0005634">
    <property type="term" value="C:nucleus"/>
    <property type="evidence" value="ECO:0007669"/>
    <property type="project" value="UniProtKB-SubCell"/>
</dbReference>
<dbReference type="EMBL" id="KX868825">
    <property type="protein sequence ID" value="APQ47338.1"/>
    <property type="molecule type" value="mRNA"/>
</dbReference>
<feature type="region of interest" description="Disordered" evidence="7">
    <location>
        <begin position="1"/>
        <end position="25"/>
    </location>
</feature>
<evidence type="ECO:0000256" key="3">
    <source>
        <dbReference type="ARBA" id="ARBA00023125"/>
    </source>
</evidence>
<dbReference type="GO" id="GO:0009877">
    <property type="term" value="P:nodulation"/>
    <property type="evidence" value="ECO:0007669"/>
    <property type="project" value="UniProtKB-ARBA"/>
</dbReference>
<keyword evidence="3" id="KW-0238">DNA-binding</keyword>
<comment type="similarity">
    <text evidence="6">Belongs to the AP2/ERF transcription factor family. ERF subfamily.</text>
</comment>
<dbReference type="FunFam" id="3.30.730.10:FF:000005">
    <property type="entry name" value="ethylene-responsive transcription factor RAP2-11"/>
    <property type="match status" value="1"/>
</dbReference>
<reference evidence="9" key="1">
    <citation type="journal article" date="2016" name="Genes (Basel)">
        <title>Divergent Expression Patterns in Two Vernicia Species Revealed the Potential Role of the Hub Gene VmAP2/ERF036 in Resistance to Fusarium oxysporum in Vernicia montana.</title>
        <authorList>
            <person name="Zhang Q."/>
            <person name="Gao M."/>
            <person name="Wu L."/>
            <person name="Wang Y."/>
            <person name="Chen Y."/>
        </authorList>
    </citation>
    <scope>NUCLEOTIDE SEQUENCE</scope>
</reference>
<dbReference type="AlphaFoldDB" id="A0A1L6CAX1"/>
<dbReference type="Pfam" id="PF00847">
    <property type="entry name" value="AP2"/>
    <property type="match status" value="1"/>
</dbReference>
<dbReference type="PROSITE" id="PS51032">
    <property type="entry name" value="AP2_ERF"/>
    <property type="match status" value="1"/>
</dbReference>
<proteinExistence type="evidence at transcript level"/>
<organism evidence="9">
    <name type="scientific">Vernicia montana</name>
    <dbReference type="NCBI Taxonomy" id="316732"/>
    <lineage>
        <taxon>Eukaryota</taxon>
        <taxon>Viridiplantae</taxon>
        <taxon>Streptophyta</taxon>
        <taxon>Embryophyta</taxon>
        <taxon>Tracheophyta</taxon>
        <taxon>Spermatophyta</taxon>
        <taxon>Magnoliopsida</taxon>
        <taxon>eudicotyledons</taxon>
        <taxon>Gunneridae</taxon>
        <taxon>Pentapetalae</taxon>
        <taxon>rosids</taxon>
        <taxon>fabids</taxon>
        <taxon>Malpighiales</taxon>
        <taxon>Euphorbiaceae</taxon>
        <taxon>Crotonoideae</taxon>
        <taxon>Aleuritideae</taxon>
        <taxon>Vernicia</taxon>
    </lineage>
</organism>
<reference evidence="9" key="2">
    <citation type="submission" date="2016-09" db="EMBL/GenBank/DDBJ databases">
        <authorList>
            <person name="Capua I."/>
            <person name="De Benedictis P."/>
            <person name="Joannis T."/>
            <person name="Lombin L.H."/>
            <person name="Cattoli G."/>
        </authorList>
    </citation>
    <scope>NUCLEOTIDE SEQUENCE</scope>
</reference>
<keyword evidence="2" id="KW-0805">Transcription regulation</keyword>
<dbReference type="InterPro" id="IPR016177">
    <property type="entry name" value="DNA-bd_dom_sf"/>
</dbReference>
<accession>A0A1L6CAX1</accession>
<feature type="domain" description="AP2/ERF" evidence="8">
    <location>
        <begin position="21"/>
        <end position="78"/>
    </location>
</feature>
<dbReference type="Gene3D" id="3.30.730.10">
    <property type="entry name" value="AP2/ERF domain"/>
    <property type="match status" value="1"/>
</dbReference>
<evidence type="ECO:0000256" key="7">
    <source>
        <dbReference type="SAM" id="MobiDB-lite"/>
    </source>
</evidence>
<evidence type="ECO:0000259" key="8">
    <source>
        <dbReference type="PROSITE" id="PS51032"/>
    </source>
</evidence>
<protein>
    <submittedName>
        <fullName evidence="9">AP2/ERF domain-containing transcription factor</fullName>
    </submittedName>
</protein>
<dbReference type="InterPro" id="IPR036955">
    <property type="entry name" value="AP2/ERF_dom_sf"/>
</dbReference>
<dbReference type="GO" id="GO:0003700">
    <property type="term" value="F:DNA-binding transcription factor activity"/>
    <property type="evidence" value="ECO:0007669"/>
    <property type="project" value="InterPro"/>
</dbReference>
<dbReference type="PRINTS" id="PR00367">
    <property type="entry name" value="ETHRSPELEMNT"/>
</dbReference>
<sequence>MGAPSDGLRGRRKSSSRGHHRFVGVRQRPSGRWVAEIKDSLQKVRLWLGTFDTAEDAARAYDDAARALRGDNARTNFELPLSASNSGGGGRAGDADNNIEPFSFEDVCGTGTEAQGILGALKAKLLDGKGLRVLPPVNCTSSGHNSEIVPNACGPLQGSGSSTSVNKADLLLDHGNIMVSAQWLPPAATTNVVWSNNEPAAYQGAWPTHNIGDSTVSNSFGSAATNTSASTWQLSAATEPTTNGMTYSNPCSVVELPTTTRINDPISQIDHGAEECVWSSEQQFVHCENSGWADSNASWDPLLYMYPQC</sequence>
<evidence type="ECO:0000256" key="5">
    <source>
        <dbReference type="ARBA" id="ARBA00023242"/>
    </source>
</evidence>
<dbReference type="SUPFAM" id="SSF54171">
    <property type="entry name" value="DNA-binding domain"/>
    <property type="match status" value="1"/>
</dbReference>
<evidence type="ECO:0000256" key="4">
    <source>
        <dbReference type="ARBA" id="ARBA00023163"/>
    </source>
</evidence>
<dbReference type="CDD" id="cd00018">
    <property type="entry name" value="AP2"/>
    <property type="match status" value="1"/>
</dbReference>
<keyword evidence="5" id="KW-0539">Nucleus</keyword>
<evidence type="ECO:0000256" key="1">
    <source>
        <dbReference type="ARBA" id="ARBA00004123"/>
    </source>
</evidence>
<comment type="subcellular location">
    <subcellularLocation>
        <location evidence="1">Nucleus</location>
    </subcellularLocation>
</comment>
<evidence type="ECO:0000313" key="9">
    <source>
        <dbReference type="EMBL" id="APQ47338.1"/>
    </source>
</evidence>